<sequence>MNLIIVDNSTKQFDYFMHASLDIQNHIIANILKINKKNNTCLTVITETETNYYEDLGYIINQGLYDNLVFEYNSNLVEGEKELIRWINK</sequence>
<name>A0A3G6TBM9_9FLAO</name>
<dbReference type="KEGG" id="cben:EG339_12220"/>
<evidence type="ECO:0000313" key="1">
    <source>
        <dbReference type="EMBL" id="AZB25289.1"/>
    </source>
</evidence>
<evidence type="ECO:0000313" key="2">
    <source>
        <dbReference type="Proteomes" id="UP000271193"/>
    </source>
</evidence>
<reference evidence="2" key="1">
    <citation type="submission" date="2018-11" db="EMBL/GenBank/DDBJ databases">
        <title>Proposal to divide the Flavobacteriaceae and reorganize its genera based on Amino Acid Identity values calculated from whole genome sequences.</title>
        <authorList>
            <person name="Nicholson A.C."/>
            <person name="Gulvik C.A."/>
            <person name="Whitney A.M."/>
            <person name="Humrighouse B.W."/>
            <person name="Bell M."/>
            <person name="Holmes B."/>
            <person name="Steigerwalt A.G."/>
            <person name="Villarma A."/>
            <person name="Sheth M."/>
            <person name="Batra D."/>
            <person name="Pryor J."/>
            <person name="Bernardet J.-F."/>
            <person name="Hugo C."/>
            <person name="Kampfer P."/>
            <person name="Newman J."/>
            <person name="McQuiston J.R."/>
        </authorList>
    </citation>
    <scope>NUCLEOTIDE SEQUENCE [LARGE SCALE GENOMIC DNA]</scope>
    <source>
        <strain evidence="2">G0229</strain>
    </source>
</reference>
<proteinExistence type="predicted"/>
<keyword evidence="2" id="KW-1185">Reference proteome</keyword>
<dbReference type="Proteomes" id="UP000271193">
    <property type="component" value="Chromosome"/>
</dbReference>
<accession>A0A3G6TBM9</accession>
<dbReference type="EMBL" id="CP033932">
    <property type="protein sequence ID" value="AZB25289.1"/>
    <property type="molecule type" value="Genomic_DNA"/>
</dbReference>
<organism evidence="1 2">
    <name type="scientific">Chryseobacterium bernardetii</name>
    <dbReference type="NCBI Taxonomy" id="1241978"/>
    <lineage>
        <taxon>Bacteria</taxon>
        <taxon>Pseudomonadati</taxon>
        <taxon>Bacteroidota</taxon>
        <taxon>Flavobacteriia</taxon>
        <taxon>Flavobacteriales</taxon>
        <taxon>Weeksellaceae</taxon>
        <taxon>Chryseobacterium group</taxon>
        <taxon>Chryseobacterium</taxon>
    </lineage>
</organism>
<gene>
    <name evidence="1" type="ORF">EG339_12220</name>
</gene>
<dbReference type="AlphaFoldDB" id="A0A3G6TBM9"/>
<protein>
    <submittedName>
        <fullName evidence="1">Uncharacterized protein</fullName>
    </submittedName>
</protein>